<proteinExistence type="predicted"/>
<dbReference type="SUPFAM" id="SSF55729">
    <property type="entry name" value="Acyl-CoA N-acyltransferases (Nat)"/>
    <property type="match status" value="1"/>
</dbReference>
<dbReference type="InterPro" id="IPR031165">
    <property type="entry name" value="GNAT_YJDJ"/>
</dbReference>
<dbReference type="AlphaFoldDB" id="A0A2Z5Y1C5"/>
<dbReference type="EMBL" id="AP018492">
    <property type="protein sequence ID" value="BBC60609.1"/>
    <property type="molecule type" value="Genomic_DNA"/>
</dbReference>
<name>A0A2Z5Y1C5_9ENTE</name>
<dbReference type="GeneID" id="57043032"/>
<protein>
    <submittedName>
        <fullName evidence="2">GNAT family acetyltransferase</fullName>
    </submittedName>
</protein>
<reference evidence="2 3" key="1">
    <citation type="submission" date="2018-01" db="EMBL/GenBank/DDBJ databases">
        <title>Whole genome sequence of Melissococcus plutonius DAT561.</title>
        <authorList>
            <person name="Okumura K."/>
            <person name="Takamatsu D."/>
            <person name="Okura M."/>
        </authorList>
    </citation>
    <scope>NUCLEOTIDE SEQUENCE [LARGE SCALE GENOMIC DNA]</scope>
    <source>
        <strain evidence="2 3">DAT561</strain>
    </source>
</reference>
<dbReference type="RefSeq" id="WP_013774441.1">
    <property type="nucleotide sequence ID" value="NZ_AP018492.1"/>
</dbReference>
<dbReference type="PROSITE" id="PS51729">
    <property type="entry name" value="GNAT_YJDJ"/>
    <property type="match status" value="1"/>
</dbReference>
<keyword evidence="2" id="KW-0808">Transferase</keyword>
<dbReference type="Proteomes" id="UP000269226">
    <property type="component" value="Chromosome"/>
</dbReference>
<dbReference type="Gene3D" id="3.40.630.30">
    <property type="match status" value="1"/>
</dbReference>
<evidence type="ECO:0000313" key="2">
    <source>
        <dbReference type="EMBL" id="BBC60609.1"/>
    </source>
</evidence>
<evidence type="ECO:0000259" key="1">
    <source>
        <dbReference type="PROSITE" id="PS51729"/>
    </source>
</evidence>
<gene>
    <name evidence="2" type="ORF">DAT561_0472</name>
</gene>
<sequence>MKFKNEKNQITLYDGTFKVGEITWSSQETNAIVPYHIYMHPAYQKMTKDLINRIVEKAKEEKKKIIPGCPFVQNELEKNDEYMAVFEKNN</sequence>
<accession>A0A2Z5Y1C5</accession>
<dbReference type="Pfam" id="PF14542">
    <property type="entry name" value="Acetyltransf_CG"/>
    <property type="match status" value="1"/>
</dbReference>
<feature type="domain" description="N-acetyltransferase" evidence="1">
    <location>
        <begin position="2"/>
        <end position="87"/>
    </location>
</feature>
<organism evidence="2 3">
    <name type="scientific">Melissococcus plutonius</name>
    <dbReference type="NCBI Taxonomy" id="33970"/>
    <lineage>
        <taxon>Bacteria</taxon>
        <taxon>Bacillati</taxon>
        <taxon>Bacillota</taxon>
        <taxon>Bacilli</taxon>
        <taxon>Lactobacillales</taxon>
        <taxon>Enterococcaceae</taxon>
        <taxon>Melissococcus</taxon>
    </lineage>
</organism>
<evidence type="ECO:0000313" key="3">
    <source>
        <dbReference type="Proteomes" id="UP000269226"/>
    </source>
</evidence>
<dbReference type="GO" id="GO:0016740">
    <property type="term" value="F:transferase activity"/>
    <property type="evidence" value="ECO:0007669"/>
    <property type="project" value="UniProtKB-KW"/>
</dbReference>
<dbReference type="InterPro" id="IPR016181">
    <property type="entry name" value="Acyl_CoA_acyltransferase"/>
</dbReference>